<name>A0A941J6T4_9BACI</name>
<proteinExistence type="predicted"/>
<sequence length="95" mass="11234">MDYKNSLYLLNDEFIQFKSGSLETSLFITKRSKVIQIEVERSKLQKFFGLATIETINRSKPVHHTKLQDVSVEYADEFYTWYMDRTKISNSNSIQ</sequence>
<evidence type="ECO:0000313" key="3">
    <source>
        <dbReference type="Proteomes" id="UP000680045"/>
    </source>
</evidence>
<dbReference type="AlphaFoldDB" id="A0A941J6T4"/>
<reference evidence="2" key="1">
    <citation type="submission" date="2021-04" db="EMBL/GenBank/DDBJ databases">
        <title>Whole genome sequencing of Enterococci isolates from hospitalized patients.</title>
        <authorList>
            <person name="Ogoti B.M."/>
            <person name="Onyambu F.G."/>
        </authorList>
    </citation>
    <scope>NUCLEOTIDE SEQUENCE</scope>
    <source>
        <strain evidence="2">242</strain>
    </source>
</reference>
<protein>
    <submittedName>
        <fullName evidence="2">PH domain-containing protein</fullName>
    </submittedName>
</protein>
<evidence type="ECO:0000259" key="1">
    <source>
        <dbReference type="Pfam" id="PF03703"/>
    </source>
</evidence>
<dbReference type="EMBL" id="JAGTPW010000101">
    <property type="protein sequence ID" value="MBR8646412.1"/>
    <property type="molecule type" value="Genomic_DNA"/>
</dbReference>
<dbReference type="Proteomes" id="UP000680045">
    <property type="component" value="Unassembled WGS sequence"/>
</dbReference>
<accession>A0A941J6T4</accession>
<dbReference type="InterPro" id="IPR005182">
    <property type="entry name" value="YdbS-like_PH"/>
</dbReference>
<evidence type="ECO:0000313" key="2">
    <source>
        <dbReference type="EMBL" id="MBR8646412.1"/>
    </source>
</evidence>
<feature type="domain" description="YdbS-like PH" evidence="1">
    <location>
        <begin position="3"/>
        <end position="82"/>
    </location>
</feature>
<gene>
    <name evidence="2" type="ORF">KEH51_29820</name>
</gene>
<organism evidence="2 3">
    <name type="scientific">Peribacillus frigoritolerans</name>
    <dbReference type="NCBI Taxonomy" id="450367"/>
    <lineage>
        <taxon>Bacteria</taxon>
        <taxon>Bacillati</taxon>
        <taxon>Bacillota</taxon>
        <taxon>Bacilli</taxon>
        <taxon>Bacillales</taxon>
        <taxon>Bacillaceae</taxon>
        <taxon>Peribacillus</taxon>
    </lineage>
</organism>
<dbReference type="Pfam" id="PF03703">
    <property type="entry name" value="bPH_2"/>
    <property type="match status" value="1"/>
</dbReference>
<comment type="caution">
    <text evidence="2">The sequence shown here is derived from an EMBL/GenBank/DDBJ whole genome shotgun (WGS) entry which is preliminary data.</text>
</comment>